<dbReference type="SMART" id="SM00271">
    <property type="entry name" value="DnaJ"/>
    <property type="match status" value="1"/>
</dbReference>
<dbReference type="Proteomes" id="UP000594263">
    <property type="component" value="Unplaced"/>
</dbReference>
<dbReference type="InterPro" id="IPR036869">
    <property type="entry name" value="J_dom_sf"/>
</dbReference>
<dbReference type="Gramene" id="Kaladp0040s0521.2.v1.1">
    <property type="protein sequence ID" value="Kaladp0040s0521.2.v1.1"/>
    <property type="gene ID" value="Kaladp0040s0521.v1.1"/>
</dbReference>
<reference evidence="3" key="1">
    <citation type="submission" date="2021-01" db="UniProtKB">
        <authorList>
            <consortium name="EnsemblPlants"/>
        </authorList>
    </citation>
    <scope>IDENTIFICATION</scope>
</reference>
<dbReference type="PANTHER" id="PTHR45376">
    <property type="entry name" value="CHAPERONE DNAJ-DOMAIN SUPERFAMILY PROTEIN-RELATED"/>
    <property type="match status" value="1"/>
</dbReference>
<dbReference type="Gramene" id="Kaladp0040s0521.1.v1.1">
    <property type="protein sequence ID" value="Kaladp0040s0521.1.v1.1"/>
    <property type="gene ID" value="Kaladp0040s0521.v1.1"/>
</dbReference>
<dbReference type="CDD" id="cd06257">
    <property type="entry name" value="DnaJ"/>
    <property type="match status" value="1"/>
</dbReference>
<feature type="region of interest" description="Disordered" evidence="1">
    <location>
        <begin position="24"/>
        <end position="54"/>
    </location>
</feature>
<dbReference type="PROSITE" id="PS50076">
    <property type="entry name" value="DNAJ_2"/>
    <property type="match status" value="1"/>
</dbReference>
<accession>A0A7N0TNI8</accession>
<feature type="region of interest" description="Disordered" evidence="1">
    <location>
        <begin position="98"/>
        <end position="144"/>
    </location>
</feature>
<dbReference type="EnsemblPlants" id="Kaladp0040s0521.1.v1.1">
    <property type="protein sequence ID" value="Kaladp0040s0521.1.v1.1"/>
    <property type="gene ID" value="Kaladp0040s0521.v1.1"/>
</dbReference>
<organism evidence="3 4">
    <name type="scientific">Kalanchoe fedtschenkoi</name>
    <name type="common">Lavender scallops</name>
    <name type="synonym">South American air plant</name>
    <dbReference type="NCBI Taxonomy" id="63787"/>
    <lineage>
        <taxon>Eukaryota</taxon>
        <taxon>Viridiplantae</taxon>
        <taxon>Streptophyta</taxon>
        <taxon>Embryophyta</taxon>
        <taxon>Tracheophyta</taxon>
        <taxon>Spermatophyta</taxon>
        <taxon>Magnoliopsida</taxon>
        <taxon>eudicotyledons</taxon>
        <taxon>Gunneridae</taxon>
        <taxon>Pentapetalae</taxon>
        <taxon>Saxifragales</taxon>
        <taxon>Crassulaceae</taxon>
        <taxon>Kalanchoe</taxon>
    </lineage>
</organism>
<sequence>MQRWRNALNLRFSLGQKLLPASNSALFHSTPSSSQKRRTKWDDFRSSGNHTKNHIRFQIRQKRADSKKALRDLVDKGGFPNFTTEDCYSRRNFERVSDWDGEPEDHSNSSSKQAKHNRHNRSSDKARKQRLRRKLRNEDSDDEYDGPSDRIFYATFGGKKFTWSFNSWNDSFSFEDMDDFYWKGDRTNSNHNRKEWRWNKNYESQPNDESRETYSIGSTSDRTLLGLSPRGPLKIEEVKVAFRQSALKWHPDKHEGPSKAAAEEKFKLCVNAYNTLCGALAST</sequence>
<feature type="compositionally biased region" description="Polar residues" evidence="1">
    <location>
        <begin position="24"/>
        <end position="34"/>
    </location>
</feature>
<evidence type="ECO:0000313" key="4">
    <source>
        <dbReference type="Proteomes" id="UP000594263"/>
    </source>
</evidence>
<feature type="domain" description="J" evidence="2">
    <location>
        <begin position="220"/>
        <end position="281"/>
    </location>
</feature>
<evidence type="ECO:0000313" key="3">
    <source>
        <dbReference type="EnsemblPlants" id="Kaladp0040s0521.1.v1.1"/>
    </source>
</evidence>
<dbReference type="EnsemblPlants" id="Kaladp0040s0521.2.v1.1">
    <property type="protein sequence ID" value="Kaladp0040s0521.2.v1.1"/>
    <property type="gene ID" value="Kaladp0040s0521.v1.1"/>
</dbReference>
<keyword evidence="4" id="KW-1185">Reference proteome</keyword>
<proteinExistence type="predicted"/>
<dbReference type="OMA" id="HATFGNR"/>
<name>A0A7N0TNI8_KALFE</name>
<dbReference type="SUPFAM" id="SSF46565">
    <property type="entry name" value="Chaperone J-domain"/>
    <property type="match status" value="1"/>
</dbReference>
<dbReference type="AlphaFoldDB" id="A0A7N0TNI8"/>
<evidence type="ECO:0000256" key="1">
    <source>
        <dbReference type="SAM" id="MobiDB-lite"/>
    </source>
</evidence>
<dbReference type="Pfam" id="PF00226">
    <property type="entry name" value="DnaJ"/>
    <property type="match status" value="1"/>
</dbReference>
<dbReference type="Gene3D" id="1.10.287.110">
    <property type="entry name" value="DnaJ domain"/>
    <property type="match status" value="1"/>
</dbReference>
<evidence type="ECO:0000259" key="2">
    <source>
        <dbReference type="PROSITE" id="PS50076"/>
    </source>
</evidence>
<dbReference type="PANTHER" id="PTHR45376:SF5">
    <property type="entry name" value="CHAPERONE DNAJ-DOMAIN SUPERFAMILY PROTEIN"/>
    <property type="match status" value="1"/>
</dbReference>
<protein>
    <recommendedName>
        <fullName evidence="2">J domain-containing protein</fullName>
    </recommendedName>
</protein>
<dbReference type="InterPro" id="IPR001623">
    <property type="entry name" value="DnaJ_domain"/>
</dbReference>